<gene>
    <name evidence="2" type="ORF">ABIC55_004348</name>
</gene>
<evidence type="ECO:0000259" key="1">
    <source>
        <dbReference type="Pfam" id="PF11181"/>
    </source>
</evidence>
<comment type="caution">
    <text evidence="2">The sequence shown here is derived from an EMBL/GenBank/DDBJ whole genome shotgun (WGS) entry which is preliminary data.</text>
</comment>
<protein>
    <recommendedName>
        <fullName evidence="1">General stress protein 17M-like domain-containing protein</fullName>
    </recommendedName>
</protein>
<evidence type="ECO:0000313" key="3">
    <source>
        <dbReference type="Proteomes" id="UP001549104"/>
    </source>
</evidence>
<reference evidence="2 3" key="1">
    <citation type="submission" date="2024-06" db="EMBL/GenBank/DDBJ databases">
        <title>Sorghum-associated microbial communities from plants grown in Nebraska, USA.</title>
        <authorList>
            <person name="Schachtman D."/>
        </authorList>
    </citation>
    <scope>NUCLEOTIDE SEQUENCE [LARGE SCALE GENOMIC DNA]</scope>
    <source>
        <strain evidence="2 3">1288</strain>
    </source>
</reference>
<dbReference type="RefSeq" id="WP_354314711.1">
    <property type="nucleotide sequence ID" value="NZ_JBEPME010000008.1"/>
</dbReference>
<name>A0ABV2KGL5_SPOPS</name>
<dbReference type="InterPro" id="IPR025889">
    <property type="entry name" value="GSP17M-like_dom"/>
</dbReference>
<feature type="domain" description="General stress protein 17M-like" evidence="1">
    <location>
        <begin position="6"/>
        <end position="53"/>
    </location>
</feature>
<evidence type="ECO:0000313" key="2">
    <source>
        <dbReference type="EMBL" id="MET3659228.1"/>
    </source>
</evidence>
<dbReference type="EMBL" id="JBEPME010000008">
    <property type="protein sequence ID" value="MET3659228.1"/>
    <property type="molecule type" value="Genomic_DNA"/>
</dbReference>
<proteinExistence type="predicted"/>
<dbReference type="Proteomes" id="UP001549104">
    <property type="component" value="Unassembled WGS sequence"/>
</dbReference>
<dbReference type="Pfam" id="PF11181">
    <property type="entry name" value="YflT"/>
    <property type="match status" value="1"/>
</dbReference>
<accession>A0ABV2KGL5</accession>
<organism evidence="2 3">
    <name type="scientific">Sporosarcina psychrophila</name>
    <name type="common">Bacillus psychrophilus</name>
    <dbReference type="NCBI Taxonomy" id="1476"/>
    <lineage>
        <taxon>Bacteria</taxon>
        <taxon>Bacillati</taxon>
        <taxon>Bacillota</taxon>
        <taxon>Bacilli</taxon>
        <taxon>Bacillales</taxon>
        <taxon>Caryophanaceae</taxon>
        <taxon>Sporosarcina</taxon>
    </lineage>
</organism>
<sequence>MAYKKFVGTFQNETEVLNKIDELKTQGYSDNDIYIVRNDADVIGFLYRYNYYNKETDMPGLLEINIATVQDLFQLAHRTFWAIAEGEVKVEEDSELLDAIDYDDEAISKMVARNQLSIGKIKLYVIETREPELFAFYYSANVLEAHALHQDMFRETPKRMTNAFHLMPKLFHFDEMDATNILYFHRNKVVAYPNHLGHARAGERVLARMRA</sequence>
<keyword evidence="3" id="KW-1185">Reference proteome</keyword>